<keyword evidence="1" id="KW-0732">Signal</keyword>
<name>A0ABS5HXB8_9RHOB</name>
<keyword evidence="3" id="KW-1185">Reference proteome</keyword>
<dbReference type="PANTHER" id="PTHR40590:SF1">
    <property type="entry name" value="CYTOPLASMIC PROTEIN"/>
    <property type="match status" value="1"/>
</dbReference>
<dbReference type="InterPro" id="IPR002816">
    <property type="entry name" value="TraB/PrgY/GumN_fam"/>
</dbReference>
<protein>
    <submittedName>
        <fullName evidence="2">TraB/GumN family protein</fullName>
    </submittedName>
</protein>
<evidence type="ECO:0000256" key="1">
    <source>
        <dbReference type="SAM" id="SignalP"/>
    </source>
</evidence>
<dbReference type="RefSeq" id="WP_212702796.1">
    <property type="nucleotide sequence ID" value="NZ_JADMKU010000024.1"/>
</dbReference>
<dbReference type="Proteomes" id="UP001195941">
    <property type="component" value="Unassembled WGS sequence"/>
</dbReference>
<feature type="chain" id="PRO_5046503706" evidence="1">
    <location>
        <begin position="20"/>
        <end position="336"/>
    </location>
</feature>
<comment type="caution">
    <text evidence="2">The sequence shown here is derived from an EMBL/GenBank/DDBJ whole genome shotgun (WGS) entry which is preliminary data.</text>
</comment>
<dbReference type="CDD" id="cd14789">
    <property type="entry name" value="Tiki"/>
    <property type="match status" value="1"/>
</dbReference>
<dbReference type="PANTHER" id="PTHR40590">
    <property type="entry name" value="CYTOPLASMIC PROTEIN-RELATED"/>
    <property type="match status" value="1"/>
</dbReference>
<dbReference type="Pfam" id="PF01963">
    <property type="entry name" value="TraB_PrgY_gumN"/>
    <property type="match status" value="1"/>
</dbReference>
<evidence type="ECO:0000313" key="2">
    <source>
        <dbReference type="EMBL" id="MBR9653173.1"/>
    </source>
</evidence>
<organism evidence="2 3">
    <name type="scientific">Thalassovita aquimarina</name>
    <dbReference type="NCBI Taxonomy" id="2785917"/>
    <lineage>
        <taxon>Bacteria</taxon>
        <taxon>Pseudomonadati</taxon>
        <taxon>Pseudomonadota</taxon>
        <taxon>Alphaproteobacteria</taxon>
        <taxon>Rhodobacterales</taxon>
        <taxon>Roseobacteraceae</taxon>
        <taxon>Thalassovita</taxon>
    </lineage>
</organism>
<dbReference type="InterPro" id="IPR047111">
    <property type="entry name" value="YbaP-like"/>
</dbReference>
<sequence>MLRLWLIITLTLFAYPLHAACDGESGFWSLPGEQQRALQQRADRVPFPEGILWQVEKNGVTSHIIGTMHLYDPRHADTLARLNPLLDRADQVFLEATGEQEAEFQRYLTANPDLILLTEGPSLIDLLGEDSWKRLQPQLKSRGIPGFVAAKYRPWFLGMNLAIPTCAIRDLKQKKKGLDRMVEIAAQERNLTIRSLDDVKAVFRLLAGDPLEKQVEELKWSLQFELTDAISGGSDLTDHYFRGQTQLGWEYLSAKAINHYGAKPEDRDKIVSLLNEMMEKLIVGRNHGWAETLSVELAQTDSFVAIGALHLPGENGVLALLERHGFTITRLPLSEG</sequence>
<gene>
    <name evidence="2" type="ORF">IT775_18805</name>
</gene>
<accession>A0ABS5HXB8</accession>
<evidence type="ECO:0000313" key="3">
    <source>
        <dbReference type="Proteomes" id="UP001195941"/>
    </source>
</evidence>
<dbReference type="EMBL" id="JADMKU010000024">
    <property type="protein sequence ID" value="MBR9653173.1"/>
    <property type="molecule type" value="Genomic_DNA"/>
</dbReference>
<reference evidence="2 3" key="1">
    <citation type="journal article" date="2021" name="Arch. Microbiol.">
        <title>Thalassobius aquimarinus sp. nov., isolated from the Sea of Japan seashore.</title>
        <authorList>
            <person name="Kurilenko V.V."/>
            <person name="Romanenko L.A."/>
            <person name="Chernysheva N.Y."/>
            <person name="Velansky P.V."/>
            <person name="Tekutyeva L.A."/>
            <person name="Isaeva M.P."/>
            <person name="Mikhailov V.V."/>
        </authorList>
    </citation>
    <scope>NUCLEOTIDE SEQUENCE [LARGE SCALE GENOMIC DNA]</scope>
    <source>
        <strain evidence="2 3">KMM 8518</strain>
    </source>
</reference>
<proteinExistence type="predicted"/>
<feature type="signal peptide" evidence="1">
    <location>
        <begin position="1"/>
        <end position="19"/>
    </location>
</feature>